<evidence type="ECO:0000313" key="2">
    <source>
        <dbReference type="EMBL" id="NEU76948.1"/>
    </source>
</evidence>
<organism evidence="2 3">
    <name type="scientific">Hassallia byssoidea VB512170</name>
    <dbReference type="NCBI Taxonomy" id="1304833"/>
    <lineage>
        <taxon>Bacteria</taxon>
        <taxon>Bacillati</taxon>
        <taxon>Cyanobacteriota</taxon>
        <taxon>Cyanophyceae</taxon>
        <taxon>Nostocales</taxon>
        <taxon>Tolypothrichaceae</taxon>
        <taxon>Hassallia</taxon>
    </lineage>
</organism>
<sequence length="216" mass="23000">MPTASLGRTHFPISRKTSGDAQRSIKDPFGYFSCRESTTRFLDLQDKAKTAGYATAKGRKAYTKSTTLVDGTKLTAANGGDTISVAESEITQSIGSRGSRTVIIKTGKKLPDKNVDGKTKSGGYHTISFRFPSWATVWVIADALGELIPAGKISVTPSSTEIYPYFTVKGGRKYMIMAEAAAEENSDASIPETPQEMETLATSAKLKAKKGAGGDA</sequence>
<feature type="region of interest" description="Disordered" evidence="1">
    <location>
        <begin position="1"/>
        <end position="22"/>
    </location>
</feature>
<name>A0A846HJ75_9CYAN</name>
<accession>A0A846HJ75</accession>
<proteinExistence type="predicted"/>
<reference evidence="2 3" key="1">
    <citation type="journal article" date="2015" name="Genome Announc.">
        <title>Draft Genome Sequence of Cyanobacterium Hassallia byssoidea Strain VB512170, Isolated from Monuments in India.</title>
        <authorList>
            <person name="Singh D."/>
            <person name="Chandrababunaidu M.M."/>
            <person name="Panda A."/>
            <person name="Sen D."/>
            <person name="Bhattacharyya S."/>
            <person name="Adhikary S.P."/>
            <person name="Tripathy S."/>
        </authorList>
    </citation>
    <scope>NUCLEOTIDE SEQUENCE [LARGE SCALE GENOMIC DNA]</scope>
    <source>
        <strain evidence="2 3">VB512170</strain>
    </source>
</reference>
<protein>
    <submittedName>
        <fullName evidence="2">Uncharacterized protein</fullName>
    </submittedName>
</protein>
<evidence type="ECO:0000256" key="1">
    <source>
        <dbReference type="SAM" id="MobiDB-lite"/>
    </source>
</evidence>
<comment type="caution">
    <text evidence="2">The sequence shown here is derived from an EMBL/GenBank/DDBJ whole genome shotgun (WGS) entry which is preliminary data.</text>
</comment>
<dbReference type="RefSeq" id="WP_039748307.1">
    <property type="nucleotide sequence ID" value="NZ_JTCM02000143.1"/>
</dbReference>
<dbReference type="Proteomes" id="UP000031549">
    <property type="component" value="Unassembled WGS sequence"/>
</dbReference>
<gene>
    <name evidence="2" type="ORF">PI95_031745</name>
</gene>
<dbReference type="AlphaFoldDB" id="A0A846HJ75"/>
<keyword evidence="3" id="KW-1185">Reference proteome</keyword>
<dbReference type="EMBL" id="JTCM02000143">
    <property type="protein sequence ID" value="NEU76948.1"/>
    <property type="molecule type" value="Genomic_DNA"/>
</dbReference>
<evidence type="ECO:0000313" key="3">
    <source>
        <dbReference type="Proteomes" id="UP000031549"/>
    </source>
</evidence>